<dbReference type="InParanoid" id="A0A1V8TPL4"/>
<name>A0A1V8TPL4_9PEZI</name>
<keyword evidence="3" id="KW-1185">Reference proteome</keyword>
<organism evidence="2 3">
    <name type="scientific">Cryoendolithus antarcticus</name>
    <dbReference type="NCBI Taxonomy" id="1507870"/>
    <lineage>
        <taxon>Eukaryota</taxon>
        <taxon>Fungi</taxon>
        <taxon>Dikarya</taxon>
        <taxon>Ascomycota</taxon>
        <taxon>Pezizomycotina</taxon>
        <taxon>Dothideomycetes</taxon>
        <taxon>Dothideomycetidae</taxon>
        <taxon>Cladosporiales</taxon>
        <taxon>Cladosporiaceae</taxon>
        <taxon>Cryoendolithus</taxon>
    </lineage>
</organism>
<proteinExistence type="predicted"/>
<feature type="region of interest" description="Disordered" evidence="1">
    <location>
        <begin position="44"/>
        <end position="124"/>
    </location>
</feature>
<dbReference type="Proteomes" id="UP000192596">
    <property type="component" value="Unassembled WGS sequence"/>
</dbReference>
<comment type="caution">
    <text evidence="2">The sequence shown here is derived from an EMBL/GenBank/DDBJ whole genome shotgun (WGS) entry which is preliminary data.</text>
</comment>
<accession>A0A1V8TPL4</accession>
<evidence type="ECO:0000313" key="2">
    <source>
        <dbReference type="EMBL" id="OQO13285.1"/>
    </source>
</evidence>
<protein>
    <submittedName>
        <fullName evidence="2">Uncharacterized protein</fullName>
    </submittedName>
</protein>
<evidence type="ECO:0000256" key="1">
    <source>
        <dbReference type="SAM" id="MobiDB-lite"/>
    </source>
</evidence>
<feature type="compositionally biased region" description="Basic residues" evidence="1">
    <location>
        <begin position="56"/>
        <end position="73"/>
    </location>
</feature>
<dbReference type="EMBL" id="NAJO01000003">
    <property type="protein sequence ID" value="OQO13285.1"/>
    <property type="molecule type" value="Genomic_DNA"/>
</dbReference>
<gene>
    <name evidence="2" type="ORF">B0A48_01513</name>
</gene>
<feature type="compositionally biased region" description="Polar residues" evidence="1">
    <location>
        <begin position="88"/>
        <end position="104"/>
    </location>
</feature>
<evidence type="ECO:0000313" key="3">
    <source>
        <dbReference type="Proteomes" id="UP000192596"/>
    </source>
</evidence>
<reference evidence="3" key="1">
    <citation type="submission" date="2017-03" db="EMBL/GenBank/DDBJ databases">
        <title>Genomes of endolithic fungi from Antarctica.</title>
        <authorList>
            <person name="Coleine C."/>
            <person name="Masonjones S."/>
            <person name="Stajich J.E."/>
        </authorList>
    </citation>
    <scope>NUCLEOTIDE SEQUENCE [LARGE SCALE GENOMIC DNA]</scope>
    <source>
        <strain evidence="3">CCFEE 5527</strain>
    </source>
</reference>
<dbReference type="OrthoDB" id="5397183at2759"/>
<sequence length="424" mass="47023">MPGFTPINVPIAAQPATVADNETAAARSLSSNTRQITQDVIITQAEQQTLDSTAQKSKKPRKTPGRGKKRPRKDSHDAPQKRCKSGSVAESMTVTKPGVSSTKAASDAVTGKRRSSTYRAETQSHCHEDLDDALDDALFDDFDQAPRVVQHETRPVSLYAHPTTMSSGNAYQTRTTMQQVSGAPLDDTGVAIVLSEDDFSDFEEPAIRSIYAMETIRPASPPLRDRALNKRNVDENESYGGALFSQSERDLLDSLKSTTNDHVPVMRTPFPTPILDRSPLFGVTNAVTLRTCFRVGEAVNAGCQAVRMNKNVILELYARVTRSHRGPKPARKQVFEIHDLYHDHPPHLQGSFDLWDQSTLWELDSRPFLTAGPEGMLARMIARMKRDGMKWRLEILSIWQADWDDVEHVAGIYAKSDGIPGLDD</sequence>
<dbReference type="AlphaFoldDB" id="A0A1V8TPL4"/>
<feature type="compositionally biased region" description="Polar residues" evidence="1">
    <location>
        <begin position="44"/>
        <end position="55"/>
    </location>
</feature>